<evidence type="ECO:0000256" key="2">
    <source>
        <dbReference type="ARBA" id="ARBA00004173"/>
    </source>
</evidence>
<dbReference type="InParanoid" id="Q4N9G3"/>
<keyword evidence="13" id="KW-1185">Reference proteome</keyword>
<dbReference type="MEROPS" id="M16.003"/>
<feature type="domain" description="Peptidase M16 C-terminal" evidence="11">
    <location>
        <begin position="235"/>
        <end position="433"/>
    </location>
</feature>
<sequence length="518" mass="58766">MGVFSKIGRVSPDVSTLIVNKCARRTLFTNRHNYVSNPRFNLTLKRNVTTSLATDLFKDSKLHPNALNQPPCHVTTLKNGLRVATVWMPGSSSTVGVWIDSGSRFETPETNGSAHFLEHMIFKGTKSRSRHQLEEQIEHKGAHLNAYTSREQTAYYARCFNNDIPWCTELLSDILQNSLIDPDHMENEKHVILREMEEVEKSHDEVVFDRLHMTAFRDCSLGFTILGPVENIKNMQREYLLDYINRNYTADRMVFYTPIIISQVLCAVGNFEHDKFVSLAEKHFSTIPKAVTKVELEKPYFVGSELLERNDEMGPYAHIAVALEGVPWNSPDSVAFMLMQSIIGTYNKSNEGVVPGKVSGNKTIHAVANRMTVGCAEFFSAFNTCYKDTGLFGFYAKADEVAVDHCVGELLFGITSLSYSVTDEEVERAKRQLMLQFLSMTESTSSVAEEVARQILVYGRRMPVAEFLLRLEKIDAEEVKRVAWKYLHDSEVAVSAMGPLHGMPSLVDLRQKTYWLRY</sequence>
<dbReference type="GO" id="GO:0016491">
    <property type="term" value="F:oxidoreductase activity"/>
    <property type="evidence" value="ECO:0007669"/>
    <property type="project" value="UniProtKB-KW"/>
</dbReference>
<reference evidence="12 13" key="1">
    <citation type="journal article" date="2005" name="Science">
        <title>Genome sequence of Theileria parva, a bovine pathogen that transforms lymphocytes.</title>
        <authorList>
            <person name="Gardner M.J."/>
            <person name="Bishop R."/>
            <person name="Shah T."/>
            <person name="de Villiers E.P."/>
            <person name="Carlton J.M."/>
            <person name="Hall N."/>
            <person name="Ren Q."/>
            <person name="Paulsen I.T."/>
            <person name="Pain A."/>
            <person name="Berriman M."/>
            <person name="Wilson R.J.M."/>
            <person name="Sato S."/>
            <person name="Ralph S.A."/>
            <person name="Mann D.J."/>
            <person name="Xiong Z."/>
            <person name="Shallom S.J."/>
            <person name="Weidman J."/>
            <person name="Jiang L."/>
            <person name="Lynn J."/>
            <person name="Weaver B."/>
            <person name="Shoaibi A."/>
            <person name="Domingo A.R."/>
            <person name="Wasawo D."/>
            <person name="Crabtree J."/>
            <person name="Wortman J.R."/>
            <person name="Haas B."/>
            <person name="Angiuoli S.V."/>
            <person name="Creasy T.H."/>
            <person name="Lu C."/>
            <person name="Suh B."/>
            <person name="Silva J.C."/>
            <person name="Utterback T.R."/>
            <person name="Feldblyum T.V."/>
            <person name="Pertea M."/>
            <person name="Allen J."/>
            <person name="Nierman W.C."/>
            <person name="Taracha E.L.N."/>
            <person name="Salzberg S.L."/>
            <person name="White O.R."/>
            <person name="Fitzhugh H.A."/>
            <person name="Morzaria S."/>
            <person name="Venter J.C."/>
            <person name="Fraser C.M."/>
            <person name="Nene V."/>
        </authorList>
    </citation>
    <scope>NUCLEOTIDE SEQUENCE [LARGE SCALE GENOMIC DNA]</scope>
    <source>
        <strain evidence="12 13">Muguga</strain>
    </source>
</reference>
<comment type="cofactor">
    <cofactor evidence="1">
        <name>Zn(2+)</name>
        <dbReference type="ChEBI" id="CHEBI:29105"/>
    </cofactor>
</comment>
<evidence type="ECO:0000256" key="5">
    <source>
        <dbReference type="ARBA" id="ARBA00022801"/>
    </source>
</evidence>
<keyword evidence="8" id="KW-0496">Mitochondrion</keyword>
<dbReference type="OMA" id="IDVVCDM"/>
<dbReference type="GO" id="GO:0004222">
    <property type="term" value="F:metalloendopeptidase activity"/>
    <property type="evidence" value="ECO:0007669"/>
    <property type="project" value="InterPro"/>
</dbReference>
<dbReference type="GO" id="GO:0005739">
    <property type="term" value="C:mitochondrion"/>
    <property type="evidence" value="ECO:0007669"/>
    <property type="project" value="UniProtKB-SubCell"/>
</dbReference>
<keyword evidence="6" id="KW-0862">Zinc</keyword>
<dbReference type="InterPro" id="IPR001431">
    <property type="entry name" value="Pept_M16_Zn_BS"/>
</dbReference>
<dbReference type="Gene3D" id="3.30.830.10">
    <property type="entry name" value="Metalloenzyme, LuxS/M16 peptidase-like"/>
    <property type="match status" value="2"/>
</dbReference>
<evidence type="ECO:0000256" key="7">
    <source>
        <dbReference type="ARBA" id="ARBA00023049"/>
    </source>
</evidence>
<dbReference type="EC" id="1.10.2.2" evidence="12"/>
<comment type="similarity">
    <text evidence="9">Belongs to the peptidase M16 family.</text>
</comment>
<organism evidence="12 13">
    <name type="scientific">Theileria parva</name>
    <name type="common">East coast fever infection agent</name>
    <dbReference type="NCBI Taxonomy" id="5875"/>
    <lineage>
        <taxon>Eukaryota</taxon>
        <taxon>Sar</taxon>
        <taxon>Alveolata</taxon>
        <taxon>Apicomplexa</taxon>
        <taxon>Aconoidasida</taxon>
        <taxon>Piroplasmida</taxon>
        <taxon>Theileriidae</taxon>
        <taxon>Theileria</taxon>
    </lineage>
</organism>
<comment type="caution">
    <text evidence="12">The sequence shown here is derived from an EMBL/GenBank/DDBJ whole genome shotgun (WGS) entry which is preliminary data.</text>
</comment>
<keyword evidence="5" id="KW-0378">Hydrolase</keyword>
<keyword evidence="7" id="KW-0482">Metalloprotease</keyword>
<dbReference type="InterPro" id="IPR050361">
    <property type="entry name" value="MPP/UQCRC_Complex"/>
</dbReference>
<evidence type="ECO:0000256" key="9">
    <source>
        <dbReference type="RuleBase" id="RU004447"/>
    </source>
</evidence>
<keyword evidence="4" id="KW-0479">Metal-binding</keyword>
<dbReference type="GO" id="GO:0046872">
    <property type="term" value="F:metal ion binding"/>
    <property type="evidence" value="ECO:0007669"/>
    <property type="project" value="UniProtKB-KW"/>
</dbReference>
<dbReference type="Pfam" id="PF00675">
    <property type="entry name" value="Peptidase_M16"/>
    <property type="match status" value="1"/>
</dbReference>
<evidence type="ECO:0000256" key="1">
    <source>
        <dbReference type="ARBA" id="ARBA00001947"/>
    </source>
</evidence>
<dbReference type="VEuPathDB" id="PiroplasmaDB:TpMuguga_01g00151"/>
<evidence type="ECO:0000313" key="13">
    <source>
        <dbReference type="Proteomes" id="UP000001949"/>
    </source>
</evidence>
<dbReference type="PANTHER" id="PTHR11851">
    <property type="entry name" value="METALLOPROTEASE"/>
    <property type="match status" value="1"/>
</dbReference>
<evidence type="ECO:0000313" key="12">
    <source>
        <dbReference type="EMBL" id="EAN33395.1"/>
    </source>
</evidence>
<keyword evidence="3" id="KW-0645">Protease</keyword>
<dbReference type="AlphaFoldDB" id="Q4N9G3"/>
<protein>
    <submittedName>
        <fullName evidence="12">Biquinol-cytochrome C reductase complex core protein I, mitochondrial, putative</fullName>
        <ecNumber evidence="12">1.10.2.2</ecNumber>
    </submittedName>
</protein>
<evidence type="ECO:0000256" key="3">
    <source>
        <dbReference type="ARBA" id="ARBA00022670"/>
    </source>
</evidence>
<dbReference type="SUPFAM" id="SSF63411">
    <property type="entry name" value="LuxS/MPP-like metallohydrolase"/>
    <property type="match status" value="2"/>
</dbReference>
<dbReference type="Proteomes" id="UP000001949">
    <property type="component" value="Unassembled WGS sequence"/>
</dbReference>
<evidence type="ECO:0000256" key="8">
    <source>
        <dbReference type="ARBA" id="ARBA00023128"/>
    </source>
</evidence>
<proteinExistence type="inferred from homology"/>
<evidence type="ECO:0000256" key="6">
    <source>
        <dbReference type="ARBA" id="ARBA00022833"/>
    </source>
</evidence>
<gene>
    <name evidence="12" type="ordered locus">TP01_0151</name>
</gene>
<dbReference type="STRING" id="5875.Q4N9G3"/>
<feature type="domain" description="Peptidase M16 N-terminal" evidence="10">
    <location>
        <begin position="83"/>
        <end position="228"/>
    </location>
</feature>
<accession>Q4N9G3</accession>
<dbReference type="InterPro" id="IPR007863">
    <property type="entry name" value="Peptidase_M16_C"/>
</dbReference>
<evidence type="ECO:0000259" key="11">
    <source>
        <dbReference type="Pfam" id="PF05193"/>
    </source>
</evidence>
<evidence type="ECO:0000259" key="10">
    <source>
        <dbReference type="Pfam" id="PF00675"/>
    </source>
</evidence>
<dbReference type="FunCoup" id="Q4N9G3">
    <property type="interactions" value="266"/>
</dbReference>
<name>Q4N9G3_THEPA</name>
<dbReference type="GO" id="GO:0006508">
    <property type="term" value="P:proteolysis"/>
    <property type="evidence" value="ECO:0007669"/>
    <property type="project" value="UniProtKB-KW"/>
</dbReference>
<dbReference type="InterPro" id="IPR011765">
    <property type="entry name" value="Pept_M16_N"/>
</dbReference>
<dbReference type="PROSITE" id="PS00143">
    <property type="entry name" value="INSULINASE"/>
    <property type="match status" value="1"/>
</dbReference>
<dbReference type="PANTHER" id="PTHR11851:SF149">
    <property type="entry name" value="GH01077P"/>
    <property type="match status" value="1"/>
</dbReference>
<keyword evidence="12" id="KW-0560">Oxidoreductase</keyword>
<dbReference type="FunFam" id="3.30.830.10:FF:000008">
    <property type="entry name" value="Mitochondrial-processing peptidase subunit beta"/>
    <property type="match status" value="1"/>
</dbReference>
<comment type="subcellular location">
    <subcellularLocation>
        <location evidence="2">Mitochondrion</location>
    </subcellularLocation>
</comment>
<dbReference type="EMBL" id="AAGK01000001">
    <property type="protein sequence ID" value="EAN33395.1"/>
    <property type="molecule type" value="Genomic_DNA"/>
</dbReference>
<dbReference type="eggNOG" id="KOG0960">
    <property type="taxonomic scope" value="Eukaryota"/>
</dbReference>
<dbReference type="InterPro" id="IPR011249">
    <property type="entry name" value="Metalloenz_LuxS/M16"/>
</dbReference>
<evidence type="ECO:0000256" key="4">
    <source>
        <dbReference type="ARBA" id="ARBA00022723"/>
    </source>
</evidence>
<dbReference type="KEGG" id="tpv:TP01_0151"/>
<dbReference type="Pfam" id="PF05193">
    <property type="entry name" value="Peptidase_M16_C"/>
    <property type="match status" value="1"/>
</dbReference>